<dbReference type="InterPro" id="IPR055175">
    <property type="entry name" value="ACK/TNK-like_SAM"/>
</dbReference>
<evidence type="ECO:0000256" key="7">
    <source>
        <dbReference type="ARBA" id="ARBA00023137"/>
    </source>
</evidence>
<keyword evidence="4 8" id="KW-0547">Nucleotide-binding</keyword>
<dbReference type="GO" id="GO:0005524">
    <property type="term" value="F:ATP binding"/>
    <property type="evidence" value="ECO:0007669"/>
    <property type="project" value="UniProtKB-UniRule"/>
</dbReference>
<evidence type="ECO:0000256" key="6">
    <source>
        <dbReference type="ARBA" id="ARBA00022840"/>
    </source>
</evidence>
<accession>A0A0C2CTW2</accession>
<dbReference type="EMBL" id="KN741731">
    <property type="protein sequence ID" value="KIH53227.1"/>
    <property type="molecule type" value="Genomic_DNA"/>
</dbReference>
<evidence type="ECO:0000256" key="5">
    <source>
        <dbReference type="ARBA" id="ARBA00022777"/>
    </source>
</evidence>
<keyword evidence="2" id="KW-0728">SH3 domain</keyword>
<dbReference type="Proteomes" id="UP000054047">
    <property type="component" value="Unassembled WGS sequence"/>
</dbReference>
<evidence type="ECO:0000256" key="1">
    <source>
        <dbReference type="ARBA" id="ARBA00011903"/>
    </source>
</evidence>
<dbReference type="InterPro" id="IPR017441">
    <property type="entry name" value="Protein_kinase_ATP_BS"/>
</dbReference>
<feature type="domain" description="ACK/TNK-like SAM" evidence="9">
    <location>
        <begin position="1"/>
        <end position="39"/>
    </location>
</feature>
<organism evidence="10 11">
    <name type="scientific">Ancylostoma duodenale</name>
    <dbReference type="NCBI Taxonomy" id="51022"/>
    <lineage>
        <taxon>Eukaryota</taxon>
        <taxon>Metazoa</taxon>
        <taxon>Ecdysozoa</taxon>
        <taxon>Nematoda</taxon>
        <taxon>Chromadorea</taxon>
        <taxon>Rhabditida</taxon>
        <taxon>Rhabditina</taxon>
        <taxon>Rhabditomorpha</taxon>
        <taxon>Strongyloidea</taxon>
        <taxon>Ancylostomatidae</taxon>
        <taxon>Ancylostomatinae</taxon>
        <taxon>Ancylostoma</taxon>
    </lineage>
</organism>
<dbReference type="Pfam" id="PF22931">
    <property type="entry name" value="SAM_TNK"/>
    <property type="match status" value="1"/>
</dbReference>
<feature type="binding site" evidence="8">
    <location>
        <position position="122"/>
    </location>
    <ligand>
        <name>ATP</name>
        <dbReference type="ChEBI" id="CHEBI:30616"/>
    </ligand>
</feature>
<keyword evidence="5" id="KW-0418">Kinase</keyword>
<sequence>MREVLKLRHAGDLQYVEEQDLTGIGMSRPEQKRLRKEYTRLYPSGFVGKLKKVFGRSESADRREIVPVREEEDEDQHVIPPEKITLCKELGHGEFGSVWQASWKGGPNGAESMQYEEYVIAKLAEHLYVEQQENQSTTMNTLNSFEE</sequence>
<keyword evidence="7" id="KW-0829">Tyrosine-protein kinase</keyword>
<reference evidence="10 11" key="1">
    <citation type="submission" date="2013-12" db="EMBL/GenBank/DDBJ databases">
        <title>Draft genome of the parsitic nematode Ancylostoma duodenale.</title>
        <authorList>
            <person name="Mitreva M."/>
        </authorList>
    </citation>
    <scope>NUCLEOTIDE SEQUENCE [LARGE SCALE GENOMIC DNA]</scope>
    <source>
        <strain evidence="10 11">Zhejiang</strain>
    </source>
</reference>
<keyword evidence="6 8" id="KW-0067">ATP-binding</keyword>
<evidence type="ECO:0000259" key="9">
    <source>
        <dbReference type="Pfam" id="PF22931"/>
    </source>
</evidence>
<name>A0A0C2CTW2_9BILA</name>
<evidence type="ECO:0000256" key="2">
    <source>
        <dbReference type="ARBA" id="ARBA00022443"/>
    </source>
</evidence>
<feature type="non-terminal residue" evidence="10">
    <location>
        <position position="147"/>
    </location>
</feature>
<evidence type="ECO:0000313" key="11">
    <source>
        <dbReference type="Proteomes" id="UP000054047"/>
    </source>
</evidence>
<dbReference type="GO" id="GO:0004715">
    <property type="term" value="F:non-membrane spanning protein tyrosine kinase activity"/>
    <property type="evidence" value="ECO:0007669"/>
    <property type="project" value="UniProtKB-EC"/>
</dbReference>
<dbReference type="PROSITE" id="PS00107">
    <property type="entry name" value="PROTEIN_KINASE_ATP"/>
    <property type="match status" value="1"/>
</dbReference>
<evidence type="ECO:0000256" key="8">
    <source>
        <dbReference type="PROSITE-ProRule" id="PRU10141"/>
    </source>
</evidence>
<dbReference type="EC" id="2.7.10.2" evidence="1"/>
<dbReference type="AlphaFoldDB" id="A0A0C2CTW2"/>
<evidence type="ECO:0000256" key="4">
    <source>
        <dbReference type="ARBA" id="ARBA00022741"/>
    </source>
</evidence>
<dbReference type="Gene3D" id="3.30.200.20">
    <property type="entry name" value="Phosphorylase Kinase, domain 1"/>
    <property type="match status" value="1"/>
</dbReference>
<keyword evidence="3" id="KW-0808">Transferase</keyword>
<dbReference type="OrthoDB" id="5867953at2759"/>
<keyword evidence="11" id="KW-1185">Reference proteome</keyword>
<protein>
    <recommendedName>
        <fullName evidence="1">non-specific protein-tyrosine kinase</fullName>
        <ecNumber evidence="1">2.7.10.2</ecNumber>
    </recommendedName>
</protein>
<evidence type="ECO:0000256" key="3">
    <source>
        <dbReference type="ARBA" id="ARBA00022679"/>
    </source>
</evidence>
<evidence type="ECO:0000313" key="10">
    <source>
        <dbReference type="EMBL" id="KIH53227.1"/>
    </source>
</evidence>
<gene>
    <name evidence="10" type="ORF">ANCDUO_16652</name>
</gene>
<proteinExistence type="predicted"/>